<dbReference type="InterPro" id="IPR005139">
    <property type="entry name" value="PCRF"/>
</dbReference>
<evidence type="ECO:0000256" key="4">
    <source>
        <dbReference type="HAMAP-Rule" id="MF_00094"/>
    </source>
</evidence>
<accession>A0A1G2A6E8</accession>
<keyword evidence="6" id="KW-0175">Coiled coil</keyword>
<evidence type="ECO:0000256" key="6">
    <source>
        <dbReference type="SAM" id="Coils"/>
    </source>
</evidence>
<dbReference type="SMART" id="SM00937">
    <property type="entry name" value="PCRF"/>
    <property type="match status" value="1"/>
</dbReference>
<dbReference type="InterPro" id="IPR004374">
    <property type="entry name" value="PrfB"/>
</dbReference>
<feature type="coiled-coil region" evidence="6">
    <location>
        <begin position="239"/>
        <end position="266"/>
    </location>
</feature>
<keyword evidence="3 4" id="KW-0648">Protein biosynthesis</keyword>
<dbReference type="Pfam" id="PF03462">
    <property type="entry name" value="PCRF"/>
    <property type="match status" value="1"/>
</dbReference>
<dbReference type="InterPro" id="IPR045853">
    <property type="entry name" value="Pep_chain_release_fac_I_sf"/>
</dbReference>
<evidence type="ECO:0000256" key="1">
    <source>
        <dbReference type="ARBA" id="ARBA00010835"/>
    </source>
</evidence>
<dbReference type="Pfam" id="PF00472">
    <property type="entry name" value="RF-1"/>
    <property type="match status" value="1"/>
</dbReference>
<name>A0A1G2A6E8_9BACT</name>
<evidence type="ECO:0000313" key="9">
    <source>
        <dbReference type="Proteomes" id="UP000178315"/>
    </source>
</evidence>
<dbReference type="SUPFAM" id="SSF75620">
    <property type="entry name" value="Release factor"/>
    <property type="match status" value="1"/>
</dbReference>
<dbReference type="PANTHER" id="PTHR43116">
    <property type="entry name" value="PEPTIDE CHAIN RELEASE FACTOR 2"/>
    <property type="match status" value="1"/>
</dbReference>
<keyword evidence="2 4" id="KW-0488">Methylation</keyword>
<comment type="caution">
    <text evidence="8">The sequence shown here is derived from an EMBL/GenBank/DDBJ whole genome shotgun (WGS) entry which is preliminary data.</text>
</comment>
<evidence type="ECO:0000259" key="7">
    <source>
        <dbReference type="PROSITE" id="PS00745"/>
    </source>
</evidence>
<feature type="domain" description="Prokaryotic-type class I peptide chain release factors" evidence="7">
    <location>
        <begin position="203"/>
        <end position="219"/>
    </location>
</feature>
<dbReference type="Gene3D" id="3.30.160.20">
    <property type="match status" value="1"/>
</dbReference>
<dbReference type="EMBL" id="MHJU01000033">
    <property type="protein sequence ID" value="OGY72473.1"/>
    <property type="molecule type" value="Genomic_DNA"/>
</dbReference>
<dbReference type="HAMAP" id="MF_00094">
    <property type="entry name" value="Rel_fac_2"/>
    <property type="match status" value="1"/>
</dbReference>
<dbReference type="GO" id="GO:0016149">
    <property type="term" value="F:translation release factor activity, codon specific"/>
    <property type="evidence" value="ECO:0007669"/>
    <property type="project" value="UniProtKB-UniRule"/>
</dbReference>
<sequence>MNEPNFWDNQESARKILQEASELKKEVETWESLRRDITALKELGEDGADETVFVQELQAEYDRLLERYKKEELVLLFSGRYDRLPAILAIHAGAGGVDAQDFAAMLLRMYLRFAERKGFTSEILDEQRGNEAGIKSATVIMEGVYAYGTLKGEAGVHRLVRISPFDAEKMRHTSFALVEVIPDMGDAEGTEIKDGDIRIDTFRASGAGGQNVNKTETAVRITHIPTNISVACQSERSQLQNRARAMRILKAKLHQLEELKRDETKKELRGEYHEARFGNQIRSYVLQPYTLVKDVRTGFETSDAGRVLNGEIEGFVEAYLKKVKR</sequence>
<dbReference type="InterPro" id="IPR000352">
    <property type="entry name" value="Pep_chain_release_fac_I"/>
</dbReference>
<evidence type="ECO:0000256" key="5">
    <source>
        <dbReference type="NCBIfam" id="TIGR00020"/>
    </source>
</evidence>
<dbReference type="PROSITE" id="PS00745">
    <property type="entry name" value="RF_PROK_I"/>
    <property type="match status" value="1"/>
</dbReference>
<dbReference type="NCBIfam" id="TIGR00020">
    <property type="entry name" value="prfB"/>
    <property type="match status" value="1"/>
</dbReference>
<organism evidence="8 9">
    <name type="scientific">Candidatus Jacksonbacteria bacterium RIFCSPLOWO2_02_FULL_44_20</name>
    <dbReference type="NCBI Taxonomy" id="1798460"/>
    <lineage>
        <taxon>Bacteria</taxon>
        <taxon>Candidatus Jacksoniibacteriota</taxon>
    </lineage>
</organism>
<dbReference type="Proteomes" id="UP000178315">
    <property type="component" value="Unassembled WGS sequence"/>
</dbReference>
<evidence type="ECO:0000256" key="3">
    <source>
        <dbReference type="ARBA" id="ARBA00022917"/>
    </source>
</evidence>
<feature type="coiled-coil region" evidence="6">
    <location>
        <begin position="13"/>
        <end position="74"/>
    </location>
</feature>
<dbReference type="AlphaFoldDB" id="A0A1G2A6E8"/>
<protein>
    <recommendedName>
        <fullName evidence="4 5">Peptide chain release factor 2</fullName>
        <shortName evidence="4">RF-2</shortName>
    </recommendedName>
</protein>
<evidence type="ECO:0000313" key="8">
    <source>
        <dbReference type="EMBL" id="OGY72473.1"/>
    </source>
</evidence>
<feature type="modified residue" description="N5-methylglutamine" evidence="4">
    <location>
        <position position="210"/>
    </location>
</feature>
<dbReference type="Gene3D" id="3.30.70.1660">
    <property type="match status" value="1"/>
</dbReference>
<dbReference type="GO" id="GO:0005737">
    <property type="term" value="C:cytoplasm"/>
    <property type="evidence" value="ECO:0007669"/>
    <property type="project" value="UniProtKB-SubCell"/>
</dbReference>
<comment type="similarity">
    <text evidence="1 4">Belongs to the prokaryotic/mitochondrial release factor family.</text>
</comment>
<dbReference type="PANTHER" id="PTHR43116:SF3">
    <property type="entry name" value="CLASS I PEPTIDE CHAIN RELEASE FACTOR"/>
    <property type="match status" value="1"/>
</dbReference>
<comment type="PTM">
    <text evidence="4">Methylated by PrmC. Methylation increases the termination efficiency of RF2.</text>
</comment>
<dbReference type="FunFam" id="3.30.160.20:FF:000004">
    <property type="entry name" value="Peptide chain release factor 1"/>
    <property type="match status" value="1"/>
</dbReference>
<evidence type="ECO:0000256" key="2">
    <source>
        <dbReference type="ARBA" id="ARBA00022481"/>
    </source>
</evidence>
<reference evidence="8 9" key="1">
    <citation type="journal article" date="2016" name="Nat. Commun.">
        <title>Thousands of microbial genomes shed light on interconnected biogeochemical processes in an aquifer system.</title>
        <authorList>
            <person name="Anantharaman K."/>
            <person name="Brown C.T."/>
            <person name="Hug L.A."/>
            <person name="Sharon I."/>
            <person name="Castelle C.J."/>
            <person name="Probst A.J."/>
            <person name="Thomas B.C."/>
            <person name="Singh A."/>
            <person name="Wilkins M.J."/>
            <person name="Karaoz U."/>
            <person name="Brodie E.L."/>
            <person name="Williams K.H."/>
            <person name="Hubbard S.S."/>
            <person name="Banfield J.F."/>
        </authorList>
    </citation>
    <scope>NUCLEOTIDE SEQUENCE [LARGE SCALE GENOMIC DNA]</scope>
</reference>
<comment type="subcellular location">
    <subcellularLocation>
        <location evidence="4">Cytoplasm</location>
    </subcellularLocation>
</comment>
<gene>
    <name evidence="4" type="primary">prfB</name>
    <name evidence="8" type="ORF">A3H61_01035</name>
</gene>
<keyword evidence="4" id="KW-0963">Cytoplasm</keyword>
<proteinExistence type="inferred from homology"/>
<dbReference type="Gene3D" id="1.20.58.410">
    <property type="entry name" value="Release factor"/>
    <property type="match status" value="1"/>
</dbReference>
<comment type="function">
    <text evidence="4">Peptide chain release factor 2 directs the termination of translation in response to the peptide chain termination codons UGA and UAA.</text>
</comment>